<organism evidence="1 2">
    <name type="scientific">Thermothielavioides terrestris</name>
    <dbReference type="NCBI Taxonomy" id="2587410"/>
    <lineage>
        <taxon>Eukaryota</taxon>
        <taxon>Fungi</taxon>
        <taxon>Dikarya</taxon>
        <taxon>Ascomycota</taxon>
        <taxon>Pezizomycotina</taxon>
        <taxon>Sordariomycetes</taxon>
        <taxon>Sordariomycetidae</taxon>
        <taxon>Sordariales</taxon>
        <taxon>Chaetomiaceae</taxon>
        <taxon>Thermothielavioides</taxon>
    </lineage>
</organism>
<evidence type="ECO:0000313" key="1">
    <source>
        <dbReference type="EMBL" id="SPQ23424.1"/>
    </source>
</evidence>
<accession>A0A446BLN9</accession>
<dbReference type="Gene3D" id="3.30.710.10">
    <property type="entry name" value="Potassium Channel Kv1.1, Chain A"/>
    <property type="match status" value="1"/>
</dbReference>
<sequence>MNFTNQHTTIHLHDEGNLILVVKDADHTQRRHFLVSSSILVAASPVFAKMLGPNFKEGRQLREARAAQGAIAGGETSLPPTIHLEEDDVLAMEFILSSIHFKADRFEASLTAEMIARIAVQSDKYNFHAALMPWIRSWCDVERFPLDYFNKLRDMGYGILAAYRFHSPNLPSVSAAFAKDMPPDFAET</sequence>
<protein>
    <submittedName>
        <fullName evidence="1">35ff94f0-b467-4b90-9cbf-146769b9bf84</fullName>
    </submittedName>
</protein>
<proteinExistence type="predicted"/>
<name>A0A446BLN9_9PEZI</name>
<reference evidence="1 2" key="1">
    <citation type="submission" date="2018-04" db="EMBL/GenBank/DDBJ databases">
        <authorList>
            <person name="Huttner S."/>
            <person name="Dainat J."/>
        </authorList>
    </citation>
    <scope>NUCLEOTIDE SEQUENCE [LARGE SCALE GENOMIC DNA]</scope>
</reference>
<dbReference type="AlphaFoldDB" id="A0A446BLN9"/>
<dbReference type="Proteomes" id="UP000289323">
    <property type="component" value="Unassembled WGS sequence"/>
</dbReference>
<gene>
    <name evidence="1" type="ORF">TT172_LOCUS5843</name>
</gene>
<evidence type="ECO:0000313" key="2">
    <source>
        <dbReference type="Proteomes" id="UP000289323"/>
    </source>
</evidence>
<dbReference type="CDD" id="cd18186">
    <property type="entry name" value="BTB_POZ_ZBTB_KLHL-like"/>
    <property type="match status" value="1"/>
</dbReference>
<dbReference type="EMBL" id="OUUZ01000010">
    <property type="protein sequence ID" value="SPQ23424.1"/>
    <property type="molecule type" value="Genomic_DNA"/>
</dbReference>
<dbReference type="InterPro" id="IPR011333">
    <property type="entry name" value="SKP1/BTB/POZ_sf"/>
</dbReference>